<evidence type="ECO:0000256" key="4">
    <source>
        <dbReference type="ARBA" id="ARBA00022989"/>
    </source>
</evidence>
<dbReference type="Proteomes" id="UP000887566">
    <property type="component" value="Unplaced"/>
</dbReference>
<protein>
    <submittedName>
        <fullName evidence="9">Transmembrane protein 39A</fullName>
    </submittedName>
</protein>
<evidence type="ECO:0000313" key="8">
    <source>
        <dbReference type="Proteomes" id="UP000887566"/>
    </source>
</evidence>
<comment type="similarity">
    <text evidence="2">Belongs to the TMEM39 family.</text>
</comment>
<dbReference type="InterPro" id="IPR019397">
    <property type="entry name" value="Uncharacterised_TMEM39"/>
</dbReference>
<reference evidence="9" key="1">
    <citation type="submission" date="2022-11" db="UniProtKB">
        <authorList>
            <consortium name="WormBaseParasite"/>
        </authorList>
    </citation>
    <scope>IDENTIFICATION</scope>
</reference>
<evidence type="ECO:0000256" key="1">
    <source>
        <dbReference type="ARBA" id="ARBA00004141"/>
    </source>
</evidence>
<feature type="transmembrane region" description="Helical" evidence="7">
    <location>
        <begin position="114"/>
        <end position="136"/>
    </location>
</feature>
<feature type="transmembrane region" description="Helical" evidence="7">
    <location>
        <begin position="157"/>
        <end position="180"/>
    </location>
</feature>
<dbReference type="WBParaSite" id="PSAMB.scaffold1579size29816.g13891.t1">
    <property type="protein sequence ID" value="PSAMB.scaffold1579size29816.g13891.t1"/>
    <property type="gene ID" value="PSAMB.scaffold1579size29816.g13891"/>
</dbReference>
<dbReference type="Pfam" id="PF10271">
    <property type="entry name" value="Tmp39"/>
    <property type="match status" value="1"/>
</dbReference>
<dbReference type="GO" id="GO:0016020">
    <property type="term" value="C:membrane"/>
    <property type="evidence" value="ECO:0007669"/>
    <property type="project" value="UniProtKB-SubCell"/>
</dbReference>
<accession>A0A914V5U1</accession>
<proteinExistence type="inferred from homology"/>
<evidence type="ECO:0000256" key="6">
    <source>
        <dbReference type="SAM" id="MobiDB-lite"/>
    </source>
</evidence>
<feature type="transmembrane region" description="Helical" evidence="7">
    <location>
        <begin position="73"/>
        <end position="94"/>
    </location>
</feature>
<feature type="transmembrane region" description="Helical" evidence="7">
    <location>
        <begin position="293"/>
        <end position="310"/>
    </location>
</feature>
<keyword evidence="5 7" id="KW-0472">Membrane</keyword>
<dbReference type="PANTHER" id="PTHR12995:SF4">
    <property type="entry name" value="FI21814P1"/>
    <property type="match status" value="1"/>
</dbReference>
<keyword evidence="8" id="KW-1185">Reference proteome</keyword>
<dbReference type="PANTHER" id="PTHR12995">
    <property type="entry name" value="FI21814P1"/>
    <property type="match status" value="1"/>
</dbReference>
<feature type="compositionally biased region" description="Basic residues" evidence="6">
    <location>
        <begin position="1"/>
        <end position="23"/>
    </location>
</feature>
<keyword evidence="3 7" id="KW-0812">Transmembrane</keyword>
<feature type="transmembrane region" description="Helical" evidence="7">
    <location>
        <begin position="420"/>
        <end position="441"/>
    </location>
</feature>
<keyword evidence="4 7" id="KW-1133">Transmembrane helix</keyword>
<evidence type="ECO:0000256" key="2">
    <source>
        <dbReference type="ARBA" id="ARBA00010737"/>
    </source>
</evidence>
<evidence type="ECO:0000313" key="9">
    <source>
        <dbReference type="WBParaSite" id="PSAMB.scaffold1579size29816.g13891.t1"/>
    </source>
</evidence>
<evidence type="ECO:0000256" key="3">
    <source>
        <dbReference type="ARBA" id="ARBA00022692"/>
    </source>
</evidence>
<evidence type="ECO:0000256" key="7">
    <source>
        <dbReference type="SAM" id="Phobius"/>
    </source>
</evidence>
<comment type="subcellular location">
    <subcellularLocation>
        <location evidence="1">Membrane</location>
        <topology evidence="1">Multi-pass membrane protein</topology>
    </subcellularLocation>
</comment>
<organism evidence="8 9">
    <name type="scientific">Plectus sambesii</name>
    <dbReference type="NCBI Taxonomy" id="2011161"/>
    <lineage>
        <taxon>Eukaryota</taxon>
        <taxon>Metazoa</taxon>
        <taxon>Ecdysozoa</taxon>
        <taxon>Nematoda</taxon>
        <taxon>Chromadorea</taxon>
        <taxon>Plectida</taxon>
        <taxon>Plectina</taxon>
        <taxon>Plectoidea</taxon>
        <taxon>Plectidae</taxon>
        <taxon>Plectus</taxon>
    </lineage>
</organism>
<dbReference type="AlphaFoldDB" id="A0A914V5U1"/>
<sequence>MPMTQIRRHHNHHQASKHGHHPRTAGGGDEKKNIPLRTGANQVEQSFSGAEISGLSLVNHPAWPDLPQGQGELFFECVLFLYSVLALFLQYLNLYKTLWWLPNSHWHYSIKVHLIDPHLLSCVGLLLGLRVTRCFWTTVTDMLSPGPNEKAPSYLKVVEWGFVKIPMTVAVISSFLFSFVRVVNTFPITSLLYLAYPVLVFVFLFYNELLQKLGHSGSSQRSVSLVDADSVAHMCTQSPLHIREEVDVLVADLFLRLKHCFFAAFSTSYLAVYIPCVFAPATLDVDKWWCGEMVLVVALTSFGLYMTYLLPTNYCDLLHRSASHLGAWEAVDKSSPVSHMPHPSWSESETLWPEGTIVKHGRSLYKARGATTVAAEPGNNDHLRFFTIAGDPLTIIHGMCLFQCFLIVAQFLMLIHTVDWQHIVTLVLLLFANYLLLAKVFKDKIIIGRIYHPSPEDEALIRSFGNQ</sequence>
<feature type="transmembrane region" description="Helical" evidence="7">
    <location>
        <begin position="260"/>
        <end position="281"/>
    </location>
</feature>
<feature type="transmembrane region" description="Helical" evidence="7">
    <location>
        <begin position="186"/>
        <end position="206"/>
    </location>
</feature>
<evidence type="ECO:0000256" key="5">
    <source>
        <dbReference type="ARBA" id="ARBA00023136"/>
    </source>
</evidence>
<feature type="transmembrane region" description="Helical" evidence="7">
    <location>
        <begin position="393"/>
        <end position="414"/>
    </location>
</feature>
<name>A0A914V5U1_9BILA</name>
<feature type="region of interest" description="Disordered" evidence="6">
    <location>
        <begin position="1"/>
        <end position="35"/>
    </location>
</feature>